<protein>
    <recommendedName>
        <fullName evidence="4">Ig-like domain-containing protein</fullName>
    </recommendedName>
</protein>
<dbReference type="InterPro" id="IPR013783">
    <property type="entry name" value="Ig-like_fold"/>
</dbReference>
<feature type="transmembrane region" description="Helical" evidence="1">
    <location>
        <begin position="170"/>
        <end position="187"/>
    </location>
</feature>
<gene>
    <name evidence="2" type="ORF">BaRGS_00029457</name>
</gene>
<reference evidence="2 3" key="1">
    <citation type="journal article" date="2023" name="Sci. Data">
        <title>Genome assembly of the Korean intertidal mud-creeper Batillaria attramentaria.</title>
        <authorList>
            <person name="Patra A.K."/>
            <person name="Ho P.T."/>
            <person name="Jun S."/>
            <person name="Lee S.J."/>
            <person name="Kim Y."/>
            <person name="Won Y.J."/>
        </authorList>
    </citation>
    <scope>NUCLEOTIDE SEQUENCE [LARGE SCALE GENOMIC DNA]</scope>
    <source>
        <strain evidence="2">Wonlab-2016</strain>
    </source>
</reference>
<proteinExistence type="predicted"/>
<evidence type="ECO:0000313" key="2">
    <source>
        <dbReference type="EMBL" id="KAK7479287.1"/>
    </source>
</evidence>
<keyword evidence="3" id="KW-1185">Reference proteome</keyword>
<accession>A0ABD0JW38</accession>
<dbReference type="InterPro" id="IPR036179">
    <property type="entry name" value="Ig-like_dom_sf"/>
</dbReference>
<dbReference type="AlphaFoldDB" id="A0ABD0JW38"/>
<keyword evidence="1" id="KW-0812">Transmembrane</keyword>
<feature type="non-terminal residue" evidence="2">
    <location>
        <position position="194"/>
    </location>
</feature>
<sequence length="194" mass="22779">MHHQTSVDFRGSLYHDQIIWHRNGVPVEFTDRHFQKVELREVPEDTSLLNKVLRENGISVYEINATLIIHLLKESEFGSYTCHVARRYYNRTTERYELIEIPHPHELVVIPREQDMLNVFVNRSTGKYNPGSVMKSTAPNPCYSGSLFDEMSLAKEFAVVAVNYFEREELIFFAVVASLGLLILWNTRRWLRFM</sequence>
<evidence type="ECO:0000313" key="3">
    <source>
        <dbReference type="Proteomes" id="UP001519460"/>
    </source>
</evidence>
<dbReference type="SUPFAM" id="SSF48726">
    <property type="entry name" value="Immunoglobulin"/>
    <property type="match status" value="1"/>
</dbReference>
<dbReference type="Proteomes" id="UP001519460">
    <property type="component" value="Unassembled WGS sequence"/>
</dbReference>
<keyword evidence="1" id="KW-1133">Transmembrane helix</keyword>
<name>A0ABD0JW38_9CAEN</name>
<dbReference type="Gene3D" id="2.60.40.10">
    <property type="entry name" value="Immunoglobulins"/>
    <property type="match status" value="1"/>
</dbReference>
<dbReference type="EMBL" id="JACVVK020000306">
    <property type="protein sequence ID" value="KAK7479287.1"/>
    <property type="molecule type" value="Genomic_DNA"/>
</dbReference>
<comment type="caution">
    <text evidence="2">The sequence shown here is derived from an EMBL/GenBank/DDBJ whole genome shotgun (WGS) entry which is preliminary data.</text>
</comment>
<evidence type="ECO:0008006" key="4">
    <source>
        <dbReference type="Google" id="ProtNLM"/>
    </source>
</evidence>
<evidence type="ECO:0000256" key="1">
    <source>
        <dbReference type="SAM" id="Phobius"/>
    </source>
</evidence>
<organism evidence="2 3">
    <name type="scientific">Batillaria attramentaria</name>
    <dbReference type="NCBI Taxonomy" id="370345"/>
    <lineage>
        <taxon>Eukaryota</taxon>
        <taxon>Metazoa</taxon>
        <taxon>Spiralia</taxon>
        <taxon>Lophotrochozoa</taxon>
        <taxon>Mollusca</taxon>
        <taxon>Gastropoda</taxon>
        <taxon>Caenogastropoda</taxon>
        <taxon>Sorbeoconcha</taxon>
        <taxon>Cerithioidea</taxon>
        <taxon>Batillariidae</taxon>
        <taxon>Batillaria</taxon>
    </lineage>
</organism>
<keyword evidence="1" id="KW-0472">Membrane</keyword>